<dbReference type="GO" id="GO:0009395">
    <property type="term" value="P:phospholipid catabolic process"/>
    <property type="evidence" value="ECO:0007669"/>
    <property type="project" value="TreeGrafter"/>
</dbReference>
<gene>
    <name evidence="3" type="ORF">KIW84_010629</name>
</gene>
<accession>A0A9D4YMP6</accession>
<sequence length="274" mass="30968">MNLFFAAFAYTLGKDGRRVHVFERDLSEPDRIVGESVQPGGYLKLLEWGLEDCVDEIEAQGVFGYALYKDEKYPVSLVDRLCKAEKPEIELDNRNVYKPESCWEDICHTITEAHHMVYLVGWSIYHKVRLVREPSRPLPWGGDLTLGELLKYKFEEGVRVVLLVWDDKASHDKVFFKSTGIMMTHDEETKKFFKHSSVMCVLAPRYASSKISSIKQQAGASFVAEIIGGNLDMAGKLQGEALVHKTYAARLMGGEASAPFCLNYLSISKKMSRG</sequence>
<name>A0A9D4YMP6_PEA</name>
<dbReference type="AlphaFoldDB" id="A0A9D4YMP6"/>
<dbReference type="InterPro" id="IPR015679">
    <property type="entry name" value="PLipase_D_fam"/>
</dbReference>
<comment type="caution">
    <text evidence="3">The sequence shown here is derived from an EMBL/GenBank/DDBJ whole genome shotgun (WGS) entry which is preliminary data.</text>
</comment>
<evidence type="ECO:0000313" key="3">
    <source>
        <dbReference type="EMBL" id="KAI5441243.1"/>
    </source>
</evidence>
<evidence type="ECO:0000313" key="4">
    <source>
        <dbReference type="Proteomes" id="UP001058974"/>
    </source>
</evidence>
<keyword evidence="1" id="KW-0677">Repeat</keyword>
<dbReference type="PANTHER" id="PTHR18896:SF86">
    <property type="entry name" value="PHOSPHOLIPASE D DELTA"/>
    <property type="match status" value="1"/>
</dbReference>
<dbReference type="GO" id="GO:0005886">
    <property type="term" value="C:plasma membrane"/>
    <property type="evidence" value="ECO:0007669"/>
    <property type="project" value="TreeGrafter"/>
</dbReference>
<evidence type="ECO:0000256" key="1">
    <source>
        <dbReference type="ARBA" id="ARBA00022737"/>
    </source>
</evidence>
<protein>
    <submittedName>
        <fullName evidence="3">Uncharacterized protein</fullName>
    </submittedName>
</protein>
<keyword evidence="4" id="KW-1185">Reference proteome</keyword>
<evidence type="ECO:0000256" key="2">
    <source>
        <dbReference type="ARBA" id="ARBA00023098"/>
    </source>
</evidence>
<dbReference type="PANTHER" id="PTHR18896">
    <property type="entry name" value="PHOSPHOLIPASE D"/>
    <property type="match status" value="1"/>
</dbReference>
<reference evidence="3 4" key="1">
    <citation type="journal article" date="2022" name="Nat. Genet.">
        <title>Improved pea reference genome and pan-genome highlight genomic features and evolutionary characteristics.</title>
        <authorList>
            <person name="Yang T."/>
            <person name="Liu R."/>
            <person name="Luo Y."/>
            <person name="Hu S."/>
            <person name="Wang D."/>
            <person name="Wang C."/>
            <person name="Pandey M.K."/>
            <person name="Ge S."/>
            <person name="Xu Q."/>
            <person name="Li N."/>
            <person name="Li G."/>
            <person name="Huang Y."/>
            <person name="Saxena R.K."/>
            <person name="Ji Y."/>
            <person name="Li M."/>
            <person name="Yan X."/>
            <person name="He Y."/>
            <person name="Liu Y."/>
            <person name="Wang X."/>
            <person name="Xiang C."/>
            <person name="Varshney R.K."/>
            <person name="Ding H."/>
            <person name="Gao S."/>
            <person name="Zong X."/>
        </authorList>
    </citation>
    <scope>NUCLEOTIDE SEQUENCE [LARGE SCALE GENOMIC DNA]</scope>
    <source>
        <strain evidence="3 4">cv. Zhongwan 6</strain>
    </source>
</reference>
<dbReference type="EMBL" id="JAMSHJ010000001">
    <property type="protein sequence ID" value="KAI5441243.1"/>
    <property type="molecule type" value="Genomic_DNA"/>
</dbReference>
<proteinExistence type="predicted"/>
<dbReference type="Proteomes" id="UP001058974">
    <property type="component" value="Chromosome 1"/>
</dbReference>
<dbReference type="SUPFAM" id="SSF56024">
    <property type="entry name" value="Phospholipase D/nuclease"/>
    <property type="match status" value="1"/>
</dbReference>
<dbReference type="GO" id="GO:0004630">
    <property type="term" value="F:phospholipase D activity"/>
    <property type="evidence" value="ECO:0007669"/>
    <property type="project" value="TreeGrafter"/>
</dbReference>
<keyword evidence="2" id="KW-0443">Lipid metabolism</keyword>
<dbReference type="Gramene" id="Psat01G0062900-T1">
    <property type="protein sequence ID" value="KAI5441243.1"/>
    <property type="gene ID" value="KIW84_010629"/>
</dbReference>
<organism evidence="3 4">
    <name type="scientific">Pisum sativum</name>
    <name type="common">Garden pea</name>
    <name type="synonym">Lathyrus oleraceus</name>
    <dbReference type="NCBI Taxonomy" id="3888"/>
    <lineage>
        <taxon>Eukaryota</taxon>
        <taxon>Viridiplantae</taxon>
        <taxon>Streptophyta</taxon>
        <taxon>Embryophyta</taxon>
        <taxon>Tracheophyta</taxon>
        <taxon>Spermatophyta</taxon>
        <taxon>Magnoliopsida</taxon>
        <taxon>eudicotyledons</taxon>
        <taxon>Gunneridae</taxon>
        <taxon>Pentapetalae</taxon>
        <taxon>rosids</taxon>
        <taxon>fabids</taxon>
        <taxon>Fabales</taxon>
        <taxon>Fabaceae</taxon>
        <taxon>Papilionoideae</taxon>
        <taxon>50 kb inversion clade</taxon>
        <taxon>NPAAA clade</taxon>
        <taxon>Hologalegina</taxon>
        <taxon>IRL clade</taxon>
        <taxon>Fabeae</taxon>
        <taxon>Lathyrus</taxon>
    </lineage>
</organism>